<evidence type="ECO:0000313" key="2">
    <source>
        <dbReference type="EMBL" id="VDM59509.1"/>
    </source>
</evidence>
<name>A0A0R3PR49_ANGCS</name>
<evidence type="ECO:0000256" key="1">
    <source>
        <dbReference type="SAM" id="Phobius"/>
    </source>
</evidence>
<evidence type="ECO:0000313" key="4">
    <source>
        <dbReference type="WBParaSite" id="ACOC_0000792301-mRNA-1"/>
    </source>
</evidence>
<reference evidence="2 3" key="2">
    <citation type="submission" date="2018-11" db="EMBL/GenBank/DDBJ databases">
        <authorList>
            <consortium name="Pathogen Informatics"/>
        </authorList>
    </citation>
    <scope>NUCLEOTIDE SEQUENCE [LARGE SCALE GENOMIC DNA]</scope>
    <source>
        <strain evidence="2 3">Costa Rica</strain>
    </source>
</reference>
<dbReference type="WBParaSite" id="ACOC_0000792301-mRNA-1">
    <property type="protein sequence ID" value="ACOC_0000792301-mRNA-1"/>
    <property type="gene ID" value="ACOC_0000792301"/>
</dbReference>
<keyword evidence="3" id="KW-1185">Reference proteome</keyword>
<reference evidence="4" key="1">
    <citation type="submission" date="2017-02" db="UniProtKB">
        <authorList>
            <consortium name="WormBaseParasite"/>
        </authorList>
    </citation>
    <scope>IDENTIFICATION</scope>
</reference>
<protein>
    <submittedName>
        <fullName evidence="4">Integral membrane protein</fullName>
    </submittedName>
</protein>
<keyword evidence="1" id="KW-0472">Membrane</keyword>
<keyword evidence="1" id="KW-1133">Transmembrane helix</keyword>
<dbReference type="Proteomes" id="UP000267027">
    <property type="component" value="Unassembled WGS sequence"/>
</dbReference>
<organism evidence="4">
    <name type="scientific">Angiostrongylus costaricensis</name>
    <name type="common">Nematode worm</name>
    <dbReference type="NCBI Taxonomy" id="334426"/>
    <lineage>
        <taxon>Eukaryota</taxon>
        <taxon>Metazoa</taxon>
        <taxon>Ecdysozoa</taxon>
        <taxon>Nematoda</taxon>
        <taxon>Chromadorea</taxon>
        <taxon>Rhabditida</taxon>
        <taxon>Rhabditina</taxon>
        <taxon>Rhabditomorpha</taxon>
        <taxon>Strongyloidea</taxon>
        <taxon>Metastrongylidae</taxon>
        <taxon>Angiostrongylus</taxon>
    </lineage>
</organism>
<feature type="transmembrane region" description="Helical" evidence="1">
    <location>
        <begin position="30"/>
        <end position="54"/>
    </location>
</feature>
<keyword evidence="1" id="KW-0812">Transmembrane</keyword>
<sequence>MQSWVYCALTASEAAICVKFGRHMFPNLPIYPIIAWIAFLVRVVGTFFCVWLSVWWAHSISNTKEVDFDGEKRVCYIDSSHENLGAIHDDVCRRRRDLGFSESDLH</sequence>
<dbReference type="STRING" id="334426.A0A0R3PR49"/>
<proteinExistence type="predicted"/>
<evidence type="ECO:0000313" key="3">
    <source>
        <dbReference type="Proteomes" id="UP000267027"/>
    </source>
</evidence>
<dbReference type="OMA" id="WVYCALT"/>
<dbReference type="OrthoDB" id="10265393at2759"/>
<dbReference type="EMBL" id="UYYA01004093">
    <property type="protein sequence ID" value="VDM59509.1"/>
    <property type="molecule type" value="Genomic_DNA"/>
</dbReference>
<accession>A0A0R3PR49</accession>
<gene>
    <name evidence="2" type="ORF">ACOC_LOCUS7924</name>
</gene>
<dbReference type="AlphaFoldDB" id="A0A0R3PR49"/>